<evidence type="ECO:0000259" key="1">
    <source>
        <dbReference type="Pfam" id="PF03732"/>
    </source>
</evidence>
<feature type="domain" description="Retrotransposon gag" evidence="1">
    <location>
        <begin position="13"/>
        <end position="51"/>
    </location>
</feature>
<dbReference type="OrthoDB" id="5151719at2759"/>
<organism evidence="2">
    <name type="scientific">Absidia glauca</name>
    <name type="common">Pin mould</name>
    <dbReference type="NCBI Taxonomy" id="4829"/>
    <lineage>
        <taxon>Eukaryota</taxon>
        <taxon>Fungi</taxon>
        <taxon>Fungi incertae sedis</taxon>
        <taxon>Mucoromycota</taxon>
        <taxon>Mucoromycotina</taxon>
        <taxon>Mucoromycetes</taxon>
        <taxon>Mucorales</taxon>
        <taxon>Cunninghamellaceae</taxon>
        <taxon>Absidia</taxon>
    </lineage>
</organism>
<dbReference type="Pfam" id="PF03732">
    <property type="entry name" value="Retrotrans_gag"/>
    <property type="match status" value="1"/>
</dbReference>
<protein>
    <recommendedName>
        <fullName evidence="1">Retrotransposon gag domain-containing protein</fullName>
    </recommendedName>
</protein>
<keyword evidence="3" id="KW-1185">Reference proteome</keyword>
<sequence length="103" mass="12160">MRNVQALVLGKMELQQRGRPVSAYAAEFLRLSSDLNWDEQALCALFYRGLNGNVKDELCTRDRPDNLTSLTEICIRLDARLYERRSERERDAYQHRTNPRWNT</sequence>
<dbReference type="EMBL" id="LT550401">
    <property type="protein sequence ID" value="SAL95631.1"/>
    <property type="molecule type" value="Genomic_DNA"/>
</dbReference>
<evidence type="ECO:0000313" key="3">
    <source>
        <dbReference type="Proteomes" id="UP000078561"/>
    </source>
</evidence>
<name>A0A168KXD6_ABSGL</name>
<feature type="non-terminal residue" evidence="2">
    <location>
        <position position="103"/>
    </location>
</feature>
<reference evidence="2" key="1">
    <citation type="submission" date="2016-04" db="EMBL/GenBank/DDBJ databases">
        <authorList>
            <person name="Evans L.H."/>
            <person name="Alamgir A."/>
            <person name="Owens N."/>
            <person name="Weber N.D."/>
            <person name="Virtaneva K."/>
            <person name="Barbian K."/>
            <person name="Babar A."/>
            <person name="Rosenke K."/>
        </authorList>
    </citation>
    <scope>NUCLEOTIDE SEQUENCE [LARGE SCALE GENOMIC DNA]</scope>
    <source>
        <strain evidence="2">CBS 101.48</strain>
    </source>
</reference>
<dbReference type="Proteomes" id="UP000078561">
    <property type="component" value="Unassembled WGS sequence"/>
</dbReference>
<dbReference type="InParanoid" id="A0A168KXD6"/>
<dbReference type="InterPro" id="IPR005162">
    <property type="entry name" value="Retrotrans_gag_dom"/>
</dbReference>
<dbReference type="PANTHER" id="PTHR15503">
    <property type="entry name" value="LDOC1 RELATED"/>
    <property type="match status" value="1"/>
</dbReference>
<dbReference type="InterPro" id="IPR032567">
    <property type="entry name" value="RTL1-rel"/>
</dbReference>
<dbReference type="PANTHER" id="PTHR15503:SF22">
    <property type="entry name" value="TRANSPOSON TY3-I GAG POLYPROTEIN"/>
    <property type="match status" value="1"/>
</dbReference>
<dbReference type="STRING" id="4829.A0A168KXD6"/>
<dbReference type="AlphaFoldDB" id="A0A168KXD6"/>
<accession>A0A168KXD6</accession>
<evidence type="ECO:0000313" key="2">
    <source>
        <dbReference type="EMBL" id="SAL95631.1"/>
    </source>
</evidence>
<proteinExistence type="predicted"/>
<gene>
    <name evidence="2" type="primary">ABSGL_00968.1 scaffold 1077</name>
</gene>